<keyword evidence="2" id="KW-0378">Hydrolase</keyword>
<feature type="domain" description="Metallo-beta-lactamase" evidence="1">
    <location>
        <begin position="32"/>
        <end position="214"/>
    </location>
</feature>
<gene>
    <name evidence="2" type="ORF">CTKZ_07570</name>
</gene>
<evidence type="ECO:0000313" key="2">
    <source>
        <dbReference type="EMBL" id="GCD19195.1"/>
    </source>
</evidence>
<sequence length="235" mass="25275">MTYTGEVRPGGPTDVRVLDEVEIRKVSVGPTDNDAYLVTCRRQHAQLLVDAADEPDRLLALVREGSGAARLDTVVTTHRHPDHHRALASVVAVTGATVTAGAADAAEITAATGVPVDRTLRDGDVVLVGHVTLEVVALRGHTDGSVALVYREPERVSEADTVPGRAHVFTGDSLFPGGIGNTGGDPARFDRLLTDVTTRLFDRLDDDTWVYPGHGRDTTLGAERPYLDAWRDRGW</sequence>
<dbReference type="Proteomes" id="UP000288246">
    <property type="component" value="Unassembled WGS sequence"/>
</dbReference>
<dbReference type="EMBL" id="BHYL01000054">
    <property type="protein sequence ID" value="GCD19195.1"/>
    <property type="molecule type" value="Genomic_DNA"/>
</dbReference>
<evidence type="ECO:0000259" key="1">
    <source>
        <dbReference type="SMART" id="SM00849"/>
    </source>
</evidence>
<proteinExistence type="predicted"/>
<protein>
    <submittedName>
        <fullName evidence="2">Zn-dependent hydrolase</fullName>
    </submittedName>
</protein>
<dbReference type="AlphaFoldDB" id="A0A401UWZ7"/>
<organism evidence="2 3">
    <name type="scientific">Cellulomonas algicola</name>
    <dbReference type="NCBI Taxonomy" id="2071633"/>
    <lineage>
        <taxon>Bacteria</taxon>
        <taxon>Bacillati</taxon>
        <taxon>Actinomycetota</taxon>
        <taxon>Actinomycetes</taxon>
        <taxon>Micrococcales</taxon>
        <taxon>Cellulomonadaceae</taxon>
        <taxon>Cellulomonas</taxon>
    </lineage>
</organism>
<dbReference type="SMART" id="SM00849">
    <property type="entry name" value="Lactamase_B"/>
    <property type="match status" value="1"/>
</dbReference>
<dbReference type="InterPro" id="IPR001279">
    <property type="entry name" value="Metallo-B-lactamas"/>
</dbReference>
<dbReference type="InterPro" id="IPR051453">
    <property type="entry name" value="MBL_Glyoxalase_II"/>
</dbReference>
<reference evidence="2 3" key="1">
    <citation type="submission" date="2018-11" db="EMBL/GenBank/DDBJ databases">
        <title>Draft genome sequence of Cellulomonas takizawaensis strain TKZ-21.</title>
        <authorList>
            <person name="Yamamura H."/>
            <person name="Hayashi T."/>
            <person name="Hamada M."/>
            <person name="Serisawa Y."/>
            <person name="Matsuyama K."/>
            <person name="Nakagawa Y."/>
            <person name="Otoguro M."/>
            <person name="Yanagida F."/>
            <person name="Hayakawa M."/>
        </authorList>
    </citation>
    <scope>NUCLEOTIDE SEQUENCE [LARGE SCALE GENOMIC DNA]</scope>
    <source>
        <strain evidence="2 3">TKZ-21</strain>
    </source>
</reference>
<dbReference type="GO" id="GO:0016787">
    <property type="term" value="F:hydrolase activity"/>
    <property type="evidence" value="ECO:0007669"/>
    <property type="project" value="UniProtKB-KW"/>
</dbReference>
<dbReference type="OrthoDB" id="2971563at2"/>
<dbReference type="SUPFAM" id="SSF56281">
    <property type="entry name" value="Metallo-hydrolase/oxidoreductase"/>
    <property type="match status" value="1"/>
</dbReference>
<dbReference type="RefSeq" id="WP_124341735.1">
    <property type="nucleotide sequence ID" value="NZ_BHYL01000054.1"/>
</dbReference>
<dbReference type="PANTHER" id="PTHR46233">
    <property type="entry name" value="HYDROXYACYLGLUTATHIONE HYDROLASE GLOC"/>
    <property type="match status" value="1"/>
</dbReference>
<name>A0A401UWZ7_9CELL</name>
<comment type="caution">
    <text evidence="2">The sequence shown here is derived from an EMBL/GenBank/DDBJ whole genome shotgun (WGS) entry which is preliminary data.</text>
</comment>
<evidence type="ECO:0000313" key="3">
    <source>
        <dbReference type="Proteomes" id="UP000288246"/>
    </source>
</evidence>
<dbReference type="Gene3D" id="3.60.15.10">
    <property type="entry name" value="Ribonuclease Z/Hydroxyacylglutathione hydrolase-like"/>
    <property type="match status" value="1"/>
</dbReference>
<accession>A0A401UWZ7</accession>
<dbReference type="PANTHER" id="PTHR46233:SF1">
    <property type="entry name" value="CONSERVED PROTEIN"/>
    <property type="match status" value="1"/>
</dbReference>
<dbReference type="Pfam" id="PF00753">
    <property type="entry name" value="Lactamase_B"/>
    <property type="match status" value="1"/>
</dbReference>
<dbReference type="InterPro" id="IPR036866">
    <property type="entry name" value="RibonucZ/Hydroxyglut_hydro"/>
</dbReference>
<keyword evidence="3" id="KW-1185">Reference proteome</keyword>
<dbReference type="CDD" id="cd06262">
    <property type="entry name" value="metallo-hydrolase-like_MBL-fold"/>
    <property type="match status" value="1"/>
</dbReference>